<keyword evidence="6" id="KW-0560">Oxidoreductase</keyword>
<comment type="subcellular location">
    <subcellularLocation>
        <location evidence="1">Membrane</location>
        <topology evidence="1">Multi-pass membrane protein</topology>
    </subcellularLocation>
</comment>
<dbReference type="Proteomes" id="UP000557772">
    <property type="component" value="Unassembled WGS sequence"/>
</dbReference>
<organism evidence="12 13">
    <name type="scientific">Flexivirga aerilata</name>
    <dbReference type="NCBI Taxonomy" id="1656889"/>
    <lineage>
        <taxon>Bacteria</taxon>
        <taxon>Bacillati</taxon>
        <taxon>Actinomycetota</taxon>
        <taxon>Actinomycetes</taxon>
        <taxon>Micrococcales</taxon>
        <taxon>Dermacoccaceae</taxon>
        <taxon>Flexivirga</taxon>
    </lineage>
</organism>
<evidence type="ECO:0000256" key="6">
    <source>
        <dbReference type="ARBA" id="ARBA00023002"/>
    </source>
</evidence>
<name>A0A849AMK5_9MICO</name>
<evidence type="ECO:0000259" key="11">
    <source>
        <dbReference type="SMART" id="SM00756"/>
    </source>
</evidence>
<keyword evidence="8" id="KW-1015">Disulfide bond</keyword>
<evidence type="ECO:0000256" key="4">
    <source>
        <dbReference type="ARBA" id="ARBA00022719"/>
    </source>
</evidence>
<keyword evidence="3 10" id="KW-0812">Transmembrane</keyword>
<protein>
    <submittedName>
        <fullName evidence="12">Vitamin K epoxide reductase family protein</fullName>
    </submittedName>
</protein>
<feature type="transmembrane region" description="Helical" evidence="10">
    <location>
        <begin position="101"/>
        <end position="122"/>
    </location>
</feature>
<keyword evidence="5 10" id="KW-1133">Transmembrane helix</keyword>
<comment type="caution">
    <text evidence="12">The sequence shown here is derived from an EMBL/GenBank/DDBJ whole genome shotgun (WGS) entry which is preliminary data.</text>
</comment>
<dbReference type="InterPro" id="IPR012932">
    <property type="entry name" value="VKOR"/>
</dbReference>
<reference evidence="12 13" key="1">
    <citation type="submission" date="2020-05" db="EMBL/GenBank/DDBJ databases">
        <title>Flexivirga sp. ID2601S isolated from air conditioner.</title>
        <authorList>
            <person name="Kim D.H."/>
        </authorList>
    </citation>
    <scope>NUCLEOTIDE SEQUENCE [LARGE SCALE GENOMIC DNA]</scope>
    <source>
        <strain evidence="12 13">ID2601S</strain>
    </source>
</reference>
<evidence type="ECO:0000256" key="2">
    <source>
        <dbReference type="ARBA" id="ARBA00006214"/>
    </source>
</evidence>
<dbReference type="RefSeq" id="WP_171156902.1">
    <property type="nucleotide sequence ID" value="NZ_JABENB010000002.1"/>
</dbReference>
<evidence type="ECO:0000256" key="9">
    <source>
        <dbReference type="ARBA" id="ARBA00023284"/>
    </source>
</evidence>
<dbReference type="GO" id="GO:0016020">
    <property type="term" value="C:membrane"/>
    <property type="evidence" value="ECO:0007669"/>
    <property type="project" value="UniProtKB-SubCell"/>
</dbReference>
<dbReference type="GO" id="GO:0016491">
    <property type="term" value="F:oxidoreductase activity"/>
    <property type="evidence" value="ECO:0007669"/>
    <property type="project" value="UniProtKB-KW"/>
</dbReference>
<sequence length="160" mass="16725">MTALSQASQISHRALGWILTVCGAVGLTAAGILSIEKYRLLTNPFYAPSCNVNAAINCGTVMQSDQAAAFGFPNPYIGLVGFAVVLTIGVGVLSGARFSRWFWWGLATGVAAGLAFVGWLAVQSIVVIEALCPYCMAVWAVMLVLAGTMIRVVVRGPGVS</sequence>
<dbReference type="GO" id="GO:0048038">
    <property type="term" value="F:quinone binding"/>
    <property type="evidence" value="ECO:0007669"/>
    <property type="project" value="UniProtKB-KW"/>
</dbReference>
<dbReference type="CDD" id="cd12922">
    <property type="entry name" value="VKOR_5"/>
    <property type="match status" value="1"/>
</dbReference>
<dbReference type="EMBL" id="JABENB010000002">
    <property type="protein sequence ID" value="NNG40538.1"/>
    <property type="molecule type" value="Genomic_DNA"/>
</dbReference>
<dbReference type="InterPro" id="IPR038354">
    <property type="entry name" value="VKOR_sf"/>
</dbReference>
<evidence type="ECO:0000256" key="5">
    <source>
        <dbReference type="ARBA" id="ARBA00022989"/>
    </source>
</evidence>
<evidence type="ECO:0000256" key="8">
    <source>
        <dbReference type="ARBA" id="ARBA00023157"/>
    </source>
</evidence>
<comment type="similarity">
    <text evidence="2">Belongs to the VKOR family.</text>
</comment>
<feature type="transmembrane region" description="Helical" evidence="10">
    <location>
        <begin position="134"/>
        <end position="154"/>
    </location>
</feature>
<keyword evidence="7 10" id="KW-0472">Membrane</keyword>
<evidence type="ECO:0000313" key="12">
    <source>
        <dbReference type="EMBL" id="NNG40538.1"/>
    </source>
</evidence>
<feature type="domain" description="Vitamin K epoxide reductase" evidence="11">
    <location>
        <begin position="12"/>
        <end position="153"/>
    </location>
</feature>
<gene>
    <name evidence="12" type="ORF">HJ588_14820</name>
</gene>
<evidence type="ECO:0000313" key="13">
    <source>
        <dbReference type="Proteomes" id="UP000557772"/>
    </source>
</evidence>
<proteinExistence type="inferred from homology"/>
<evidence type="ECO:0000256" key="1">
    <source>
        <dbReference type="ARBA" id="ARBA00004141"/>
    </source>
</evidence>
<keyword evidence="13" id="KW-1185">Reference proteome</keyword>
<dbReference type="Pfam" id="PF07884">
    <property type="entry name" value="VKOR"/>
    <property type="match status" value="1"/>
</dbReference>
<dbReference type="InterPro" id="IPR041714">
    <property type="entry name" value="VKOR_Actinobacteria"/>
</dbReference>
<accession>A0A849AMK5</accession>
<dbReference type="SMART" id="SM00756">
    <property type="entry name" value="VKc"/>
    <property type="match status" value="1"/>
</dbReference>
<evidence type="ECO:0000256" key="3">
    <source>
        <dbReference type="ARBA" id="ARBA00022692"/>
    </source>
</evidence>
<dbReference type="Gene3D" id="1.20.1440.130">
    <property type="entry name" value="VKOR domain"/>
    <property type="match status" value="1"/>
</dbReference>
<dbReference type="AlphaFoldDB" id="A0A849AMK5"/>
<feature type="transmembrane region" description="Helical" evidence="10">
    <location>
        <begin position="76"/>
        <end position="95"/>
    </location>
</feature>
<keyword evidence="4" id="KW-0874">Quinone</keyword>
<evidence type="ECO:0000256" key="7">
    <source>
        <dbReference type="ARBA" id="ARBA00023136"/>
    </source>
</evidence>
<evidence type="ECO:0000256" key="10">
    <source>
        <dbReference type="SAM" id="Phobius"/>
    </source>
</evidence>
<keyword evidence="9" id="KW-0676">Redox-active center</keyword>
<feature type="transmembrane region" description="Helical" evidence="10">
    <location>
        <begin position="14"/>
        <end position="35"/>
    </location>
</feature>